<dbReference type="InterPro" id="IPR018828">
    <property type="entry name" value="RRG7"/>
</dbReference>
<name>A0A9P4JHV8_9PLEO</name>
<feature type="non-terminal residue" evidence="3">
    <location>
        <position position="1"/>
    </location>
</feature>
<dbReference type="GO" id="GO:0006302">
    <property type="term" value="P:double-strand break repair"/>
    <property type="evidence" value="ECO:0007669"/>
    <property type="project" value="UniProtKB-ARBA"/>
</dbReference>
<evidence type="ECO:0000313" key="4">
    <source>
        <dbReference type="Proteomes" id="UP000799536"/>
    </source>
</evidence>
<dbReference type="GO" id="GO:0005739">
    <property type="term" value="C:mitochondrion"/>
    <property type="evidence" value="ECO:0007669"/>
    <property type="project" value="UniProtKB-SubCell"/>
</dbReference>
<keyword evidence="4" id="KW-1185">Reference proteome</keyword>
<evidence type="ECO:0000256" key="2">
    <source>
        <dbReference type="ARBA" id="ARBA00023128"/>
    </source>
</evidence>
<dbReference type="PANTHER" id="PTHR28133:SF1">
    <property type="entry name" value="REQUIRED FOR RESPIRATORY GROWTH PROTEIN 7, MITOCHONDRIAL"/>
    <property type="match status" value="1"/>
</dbReference>
<evidence type="ECO:0000256" key="1">
    <source>
        <dbReference type="ARBA" id="ARBA00004173"/>
    </source>
</evidence>
<dbReference type="Proteomes" id="UP000799536">
    <property type="component" value="Unassembled WGS sequence"/>
</dbReference>
<evidence type="ECO:0008006" key="5">
    <source>
        <dbReference type="Google" id="ProtNLM"/>
    </source>
</evidence>
<dbReference type="InterPro" id="IPR011856">
    <property type="entry name" value="tRNA_endonuc-like_dom_sf"/>
</dbReference>
<reference evidence="3" key="1">
    <citation type="journal article" date="2020" name="Stud. Mycol.">
        <title>101 Dothideomycetes genomes: a test case for predicting lifestyles and emergence of pathogens.</title>
        <authorList>
            <person name="Haridas S."/>
            <person name="Albert R."/>
            <person name="Binder M."/>
            <person name="Bloem J."/>
            <person name="Labutti K."/>
            <person name="Salamov A."/>
            <person name="Andreopoulos B."/>
            <person name="Baker S."/>
            <person name="Barry K."/>
            <person name="Bills G."/>
            <person name="Bluhm B."/>
            <person name="Cannon C."/>
            <person name="Castanera R."/>
            <person name="Culley D."/>
            <person name="Daum C."/>
            <person name="Ezra D."/>
            <person name="Gonzalez J."/>
            <person name="Henrissat B."/>
            <person name="Kuo A."/>
            <person name="Liang C."/>
            <person name="Lipzen A."/>
            <person name="Lutzoni F."/>
            <person name="Magnuson J."/>
            <person name="Mondo S."/>
            <person name="Nolan M."/>
            <person name="Ohm R."/>
            <person name="Pangilinan J."/>
            <person name="Park H.-J."/>
            <person name="Ramirez L."/>
            <person name="Alfaro M."/>
            <person name="Sun H."/>
            <person name="Tritt A."/>
            <person name="Yoshinaga Y."/>
            <person name="Zwiers L.-H."/>
            <person name="Turgeon B."/>
            <person name="Goodwin S."/>
            <person name="Spatafora J."/>
            <person name="Crous P."/>
            <person name="Grigoriev I."/>
        </authorList>
    </citation>
    <scope>NUCLEOTIDE SEQUENCE</scope>
    <source>
        <strain evidence="3">ATCC 74209</strain>
    </source>
</reference>
<dbReference type="GO" id="GO:0003676">
    <property type="term" value="F:nucleic acid binding"/>
    <property type="evidence" value="ECO:0007669"/>
    <property type="project" value="InterPro"/>
</dbReference>
<dbReference type="SUPFAM" id="SSF52980">
    <property type="entry name" value="Restriction endonuclease-like"/>
    <property type="match status" value="1"/>
</dbReference>
<dbReference type="Gene3D" id="3.40.1350.10">
    <property type="match status" value="1"/>
</dbReference>
<dbReference type="EMBL" id="ML994076">
    <property type="protein sequence ID" value="KAF2199425.1"/>
    <property type="molecule type" value="Genomic_DNA"/>
</dbReference>
<evidence type="ECO:0000313" key="3">
    <source>
        <dbReference type="EMBL" id="KAF2199425.1"/>
    </source>
</evidence>
<protein>
    <recommendedName>
        <fullName evidence="5">Required for respiratory growth protein 7, mitochondrial</fullName>
    </recommendedName>
</protein>
<comment type="subcellular location">
    <subcellularLocation>
        <location evidence="1">Mitochondrion</location>
    </subcellularLocation>
</comment>
<dbReference type="InterPro" id="IPR011335">
    <property type="entry name" value="Restrct_endonuc-II-like"/>
</dbReference>
<organism evidence="3 4">
    <name type="scientific">Delitschia confertaspora ATCC 74209</name>
    <dbReference type="NCBI Taxonomy" id="1513339"/>
    <lineage>
        <taxon>Eukaryota</taxon>
        <taxon>Fungi</taxon>
        <taxon>Dikarya</taxon>
        <taxon>Ascomycota</taxon>
        <taxon>Pezizomycotina</taxon>
        <taxon>Dothideomycetes</taxon>
        <taxon>Pleosporomycetidae</taxon>
        <taxon>Pleosporales</taxon>
        <taxon>Delitschiaceae</taxon>
        <taxon>Delitschia</taxon>
    </lineage>
</organism>
<dbReference type="AlphaFoldDB" id="A0A9P4JHV8"/>
<proteinExistence type="predicted"/>
<sequence length="236" mass="26492">LRRTPLLYRGFVRKDISTSTKITKPSQLPKLIITPGSVHHNSLPTFLKYAKRVNLASTRTVYVGTHYEYTVALSLLHLGFSLIRTGRRADRGIDLIGHWMLPPLPEPLRIIVQCKARSSGLSPKHVRELEGAFQGTPAEWRRKDVLGLLVTTHKATKGVLMALGANRWPMAFLKVSRTGVVEQFIWNRSASERGLEGDTTGTKKDVQLTWMGQPIFPDRSELDDETLKLGEEIASK</sequence>
<accession>A0A9P4JHV8</accession>
<gene>
    <name evidence="3" type="ORF">GQ43DRAFT_353031</name>
</gene>
<keyword evidence="2" id="KW-0496">Mitochondrion</keyword>
<feature type="non-terminal residue" evidence="3">
    <location>
        <position position="236"/>
    </location>
</feature>
<comment type="caution">
    <text evidence="3">The sequence shown here is derived from an EMBL/GenBank/DDBJ whole genome shotgun (WGS) entry which is preliminary data.</text>
</comment>
<dbReference type="OrthoDB" id="20734at2759"/>
<dbReference type="PANTHER" id="PTHR28133">
    <property type="entry name" value="REQUIRED FOR RESPIRATORY GROWTH PROTEIN 7, MITOCHONDRIAL"/>
    <property type="match status" value="1"/>
</dbReference>
<dbReference type="Pfam" id="PF10356">
    <property type="entry name" value="RRG7"/>
    <property type="match status" value="2"/>
</dbReference>